<dbReference type="Pfam" id="PF00717">
    <property type="entry name" value="Peptidase_S24"/>
    <property type="match status" value="1"/>
</dbReference>
<evidence type="ECO:0000313" key="6">
    <source>
        <dbReference type="EMBL" id="STX45092.1"/>
    </source>
</evidence>
<dbReference type="PROSITE" id="PS50943">
    <property type="entry name" value="HTH_CROC1"/>
    <property type="match status" value="1"/>
</dbReference>
<dbReference type="GO" id="GO:0003677">
    <property type="term" value="F:DNA binding"/>
    <property type="evidence" value="ECO:0007669"/>
    <property type="project" value="UniProtKB-KW"/>
</dbReference>
<gene>
    <name evidence="6" type="primary">prpA</name>
    <name evidence="5" type="ORF">Lgra_0222</name>
    <name evidence="6" type="ORF">NCTC12388_01828</name>
</gene>
<evidence type="ECO:0000313" key="7">
    <source>
        <dbReference type="Proteomes" id="UP000054691"/>
    </source>
</evidence>
<keyword evidence="2" id="KW-0238">DNA-binding</keyword>
<reference evidence="5 7" key="1">
    <citation type="submission" date="2015-11" db="EMBL/GenBank/DDBJ databases">
        <title>Genomic analysis of 38 Legionella species identifies large and diverse effector repertoires.</title>
        <authorList>
            <person name="Burstein D."/>
            <person name="Amaro F."/>
            <person name="Zusman T."/>
            <person name="Lifshitz Z."/>
            <person name="Cohen O."/>
            <person name="Gilbert J.A."/>
            <person name="Pupko T."/>
            <person name="Shuman H.A."/>
            <person name="Segal G."/>
        </authorList>
    </citation>
    <scope>NUCLEOTIDE SEQUENCE [LARGE SCALE GENOMIC DNA]</scope>
    <source>
        <strain evidence="5 7">Lyon 8420412</strain>
    </source>
</reference>
<dbReference type="STRING" id="45066.Lgra_0222"/>
<dbReference type="EMBL" id="UGOB01000001">
    <property type="protein sequence ID" value="STX45092.1"/>
    <property type="molecule type" value="Genomic_DNA"/>
</dbReference>
<evidence type="ECO:0000259" key="4">
    <source>
        <dbReference type="PROSITE" id="PS50943"/>
    </source>
</evidence>
<dbReference type="SMART" id="SM00530">
    <property type="entry name" value="HTH_XRE"/>
    <property type="match status" value="1"/>
</dbReference>
<dbReference type="Proteomes" id="UP000054691">
    <property type="component" value="Unassembled WGS sequence"/>
</dbReference>
<dbReference type="Proteomes" id="UP000254476">
    <property type="component" value="Unassembled WGS sequence"/>
</dbReference>
<dbReference type="CDD" id="cd00093">
    <property type="entry name" value="HTH_XRE"/>
    <property type="match status" value="1"/>
</dbReference>
<dbReference type="SUPFAM" id="SSF47413">
    <property type="entry name" value="lambda repressor-like DNA-binding domains"/>
    <property type="match status" value="1"/>
</dbReference>
<protein>
    <submittedName>
        <fullName evidence="6">Phage repressor</fullName>
    </submittedName>
</protein>
<keyword evidence="1" id="KW-0805">Transcription regulation</keyword>
<dbReference type="CDD" id="cd06529">
    <property type="entry name" value="S24_LexA-like"/>
    <property type="match status" value="1"/>
</dbReference>
<name>A0A378JBB9_9GAMM</name>
<dbReference type="InterPro" id="IPR015927">
    <property type="entry name" value="Peptidase_S24_S26A/B/C"/>
</dbReference>
<dbReference type="Gene3D" id="1.10.260.40">
    <property type="entry name" value="lambda repressor-like DNA-binding domains"/>
    <property type="match status" value="1"/>
</dbReference>
<evidence type="ECO:0000313" key="5">
    <source>
        <dbReference type="EMBL" id="KTD15556.1"/>
    </source>
</evidence>
<dbReference type="OrthoDB" id="9791537at2"/>
<evidence type="ECO:0000256" key="3">
    <source>
        <dbReference type="ARBA" id="ARBA00023163"/>
    </source>
</evidence>
<keyword evidence="3" id="KW-0804">Transcription</keyword>
<dbReference type="Pfam" id="PF01381">
    <property type="entry name" value="HTH_3"/>
    <property type="match status" value="1"/>
</dbReference>
<dbReference type="InterPro" id="IPR039418">
    <property type="entry name" value="LexA-like"/>
</dbReference>
<feature type="domain" description="HTH cro/C1-type" evidence="4">
    <location>
        <begin position="11"/>
        <end position="66"/>
    </location>
</feature>
<keyword evidence="7" id="KW-1185">Reference proteome</keyword>
<dbReference type="InterPro" id="IPR001387">
    <property type="entry name" value="Cro/C1-type_HTH"/>
</dbReference>
<dbReference type="RefSeq" id="WP_058497458.1">
    <property type="nucleotide sequence ID" value="NZ_CAAAHW010000009.1"/>
</dbReference>
<dbReference type="InterPro" id="IPR036286">
    <property type="entry name" value="LexA/Signal_pep-like_sf"/>
</dbReference>
<dbReference type="InterPro" id="IPR010982">
    <property type="entry name" value="Lambda_DNA-bd_dom_sf"/>
</dbReference>
<dbReference type="SUPFAM" id="SSF51306">
    <property type="entry name" value="LexA/Signal peptidase"/>
    <property type="match status" value="1"/>
</dbReference>
<evidence type="ECO:0000256" key="1">
    <source>
        <dbReference type="ARBA" id="ARBA00023015"/>
    </source>
</evidence>
<evidence type="ECO:0000313" key="8">
    <source>
        <dbReference type="Proteomes" id="UP000254476"/>
    </source>
</evidence>
<dbReference type="PANTHER" id="PTHR40661:SF3">
    <property type="entry name" value="FELS-1 PROPHAGE TRANSCRIPTIONAL REGULATOR"/>
    <property type="match status" value="1"/>
</dbReference>
<dbReference type="Gene3D" id="2.10.109.10">
    <property type="entry name" value="Umud Fragment, subunit A"/>
    <property type="match status" value="1"/>
</dbReference>
<evidence type="ECO:0000256" key="2">
    <source>
        <dbReference type="ARBA" id="ARBA00023125"/>
    </source>
</evidence>
<organism evidence="6 8">
    <name type="scientific">Legionella gratiana</name>
    <dbReference type="NCBI Taxonomy" id="45066"/>
    <lineage>
        <taxon>Bacteria</taxon>
        <taxon>Pseudomonadati</taxon>
        <taxon>Pseudomonadota</taxon>
        <taxon>Gammaproteobacteria</taxon>
        <taxon>Legionellales</taxon>
        <taxon>Legionellaceae</taxon>
        <taxon>Legionella</taxon>
    </lineage>
</organism>
<dbReference type="EMBL" id="LNYE01000003">
    <property type="protein sequence ID" value="KTD15556.1"/>
    <property type="molecule type" value="Genomic_DNA"/>
</dbReference>
<dbReference type="AlphaFoldDB" id="A0A378JBB9"/>
<dbReference type="PANTHER" id="PTHR40661">
    <property type="match status" value="1"/>
</dbReference>
<accession>A0A378JBB9</accession>
<reference evidence="6 8" key="2">
    <citation type="submission" date="2018-06" db="EMBL/GenBank/DDBJ databases">
        <authorList>
            <consortium name="Pathogen Informatics"/>
            <person name="Doyle S."/>
        </authorList>
    </citation>
    <scope>NUCLEOTIDE SEQUENCE [LARGE SCALE GENOMIC DNA]</scope>
    <source>
        <strain evidence="6 8">NCTC12388</strain>
    </source>
</reference>
<sequence>MNIKDKIGQRIKEERVAKGLTLKALEELTDDLKQTRISNWERGYRTPGPEEIKQLAQALDVSPAYLMCLTDEKQPKKKPGLNALIPLLNFQQACEAKLFIQRLKNNQNEQEVRYIPVTAEFNAKLEEYSFALKMNDESMHPELRLNDILIINPSAKLHPGNLVAVQLEEDQVIIRRYKQLTFSKKTNSFELKAENDHWGNIIINKMSDCSIIGIVVGIIRYLTE</sequence>
<proteinExistence type="predicted"/>